<evidence type="ECO:0000256" key="3">
    <source>
        <dbReference type="ARBA" id="ARBA00022679"/>
    </source>
</evidence>
<evidence type="ECO:0000256" key="7">
    <source>
        <dbReference type="ARBA" id="ARBA00047899"/>
    </source>
</evidence>
<dbReference type="GO" id="GO:0004674">
    <property type="term" value="F:protein serine/threonine kinase activity"/>
    <property type="evidence" value="ECO:0007669"/>
    <property type="project" value="UniProtKB-KW"/>
</dbReference>
<evidence type="ECO:0000256" key="10">
    <source>
        <dbReference type="SAM" id="MobiDB-lite"/>
    </source>
</evidence>
<dbReference type="EMBL" id="BGPR01048160">
    <property type="protein sequence ID" value="GBO25178.1"/>
    <property type="molecule type" value="Genomic_DNA"/>
</dbReference>
<dbReference type="PANTHER" id="PTHR47167:SF4">
    <property type="entry name" value="SERINE_THREONINE-PROTEIN KINASE TAO"/>
    <property type="match status" value="1"/>
</dbReference>
<protein>
    <recommendedName>
        <fullName evidence="1">non-specific serine/threonine protein kinase</fullName>
        <ecNumber evidence="1">2.7.11.1</ecNumber>
    </recommendedName>
</protein>
<evidence type="ECO:0000256" key="4">
    <source>
        <dbReference type="ARBA" id="ARBA00022741"/>
    </source>
</evidence>
<evidence type="ECO:0000313" key="12">
    <source>
        <dbReference type="EMBL" id="GBO25393.1"/>
    </source>
</evidence>
<proteinExistence type="predicted"/>
<dbReference type="EC" id="2.7.11.1" evidence="1"/>
<evidence type="ECO:0000256" key="8">
    <source>
        <dbReference type="ARBA" id="ARBA00048679"/>
    </source>
</evidence>
<feature type="non-terminal residue" evidence="11">
    <location>
        <position position="1"/>
    </location>
</feature>
<sequence length="219" mass="26382">NSSSTSLNSADVGANNFATIRTTSIVTRQIKEHEQENHMHEQMSGYKRMRRQHQKALIQLEAKCKQEMEEHKQKLDKEYENLLQQFSKELEKLQVKHQQELERKLKQNLASEKRLSKSISQQHEDEIKRFQAQQKTEYKYLKDRLKREISGDASSRQRDDAMRNHKEEVLQRQTASLQRLQREQGDSHRLEIRKFRRRKLLQYHQMEQNLLRDVSRCSL</sequence>
<keyword evidence="6" id="KW-0067">ATP-binding</keyword>
<reference evidence="11 13" key="1">
    <citation type="journal article" date="2019" name="Sci. Rep.">
        <title>Orb-weaving spider Araneus ventricosus genome elucidates the spidroin gene catalogue.</title>
        <authorList>
            <person name="Kono N."/>
            <person name="Nakamura H."/>
            <person name="Ohtoshi R."/>
            <person name="Moran D.A.P."/>
            <person name="Shinohara A."/>
            <person name="Yoshida Y."/>
            <person name="Fujiwara M."/>
            <person name="Mori M."/>
            <person name="Tomita M."/>
            <person name="Arakawa K."/>
        </authorList>
    </citation>
    <scope>NUCLEOTIDE SEQUENCE [LARGE SCALE GENOMIC DNA]</scope>
</reference>
<dbReference type="EMBL" id="BGPR01048392">
    <property type="protein sequence ID" value="GBO25393.1"/>
    <property type="molecule type" value="Genomic_DNA"/>
</dbReference>
<dbReference type="GO" id="GO:0005524">
    <property type="term" value="F:ATP binding"/>
    <property type="evidence" value="ECO:0007669"/>
    <property type="project" value="UniProtKB-KW"/>
</dbReference>
<keyword evidence="9" id="KW-0175">Coiled coil</keyword>
<evidence type="ECO:0000313" key="11">
    <source>
        <dbReference type="EMBL" id="GBO25178.1"/>
    </source>
</evidence>
<feature type="region of interest" description="Disordered" evidence="10">
    <location>
        <begin position="149"/>
        <end position="168"/>
    </location>
</feature>
<keyword evidence="3" id="KW-0808">Transferase</keyword>
<name>A0A4Y2VL72_ARAVE</name>
<keyword evidence="4" id="KW-0547">Nucleotide-binding</keyword>
<dbReference type="Proteomes" id="UP000499080">
    <property type="component" value="Unassembled WGS sequence"/>
</dbReference>
<dbReference type="PANTHER" id="PTHR47167">
    <property type="entry name" value="SERINE/THREONINE-PROTEIN KINASE TAO1-LIKE PROTEIN"/>
    <property type="match status" value="1"/>
</dbReference>
<dbReference type="AlphaFoldDB" id="A0A4Y2VL72"/>
<evidence type="ECO:0000313" key="13">
    <source>
        <dbReference type="Proteomes" id="UP000499080"/>
    </source>
</evidence>
<gene>
    <name evidence="11" type="primary">Tao_0</name>
    <name evidence="12" type="synonym">Tao_9</name>
    <name evidence="12" type="ORF">AVEN_191281_1</name>
    <name evidence="11" type="ORF">AVEN_206858_1</name>
</gene>
<comment type="caution">
    <text evidence="11">The sequence shown here is derived from an EMBL/GenBank/DDBJ whole genome shotgun (WGS) entry which is preliminary data.</text>
</comment>
<keyword evidence="2" id="KW-0723">Serine/threonine-protein kinase</keyword>
<evidence type="ECO:0000256" key="1">
    <source>
        <dbReference type="ARBA" id="ARBA00012513"/>
    </source>
</evidence>
<evidence type="ECO:0000256" key="2">
    <source>
        <dbReference type="ARBA" id="ARBA00022527"/>
    </source>
</evidence>
<dbReference type="GO" id="GO:0005737">
    <property type="term" value="C:cytoplasm"/>
    <property type="evidence" value="ECO:0007669"/>
    <property type="project" value="TreeGrafter"/>
</dbReference>
<dbReference type="InterPro" id="IPR051234">
    <property type="entry name" value="TAO_STE20_kinase"/>
</dbReference>
<feature type="coiled-coil region" evidence="9">
    <location>
        <begin position="50"/>
        <end position="107"/>
    </location>
</feature>
<dbReference type="OrthoDB" id="10016527at2759"/>
<keyword evidence="5 11" id="KW-0418">Kinase</keyword>
<comment type="catalytic activity">
    <reaction evidence="7">
        <text>L-threonyl-[protein] + ATP = O-phospho-L-threonyl-[protein] + ADP + H(+)</text>
        <dbReference type="Rhea" id="RHEA:46608"/>
        <dbReference type="Rhea" id="RHEA-COMP:11060"/>
        <dbReference type="Rhea" id="RHEA-COMP:11605"/>
        <dbReference type="ChEBI" id="CHEBI:15378"/>
        <dbReference type="ChEBI" id="CHEBI:30013"/>
        <dbReference type="ChEBI" id="CHEBI:30616"/>
        <dbReference type="ChEBI" id="CHEBI:61977"/>
        <dbReference type="ChEBI" id="CHEBI:456216"/>
        <dbReference type="EC" id="2.7.11.1"/>
    </reaction>
</comment>
<evidence type="ECO:0000256" key="6">
    <source>
        <dbReference type="ARBA" id="ARBA00022840"/>
    </source>
</evidence>
<organism evidence="11 13">
    <name type="scientific">Araneus ventricosus</name>
    <name type="common">Orbweaver spider</name>
    <name type="synonym">Epeira ventricosa</name>
    <dbReference type="NCBI Taxonomy" id="182803"/>
    <lineage>
        <taxon>Eukaryota</taxon>
        <taxon>Metazoa</taxon>
        <taxon>Ecdysozoa</taxon>
        <taxon>Arthropoda</taxon>
        <taxon>Chelicerata</taxon>
        <taxon>Arachnida</taxon>
        <taxon>Araneae</taxon>
        <taxon>Araneomorphae</taxon>
        <taxon>Entelegynae</taxon>
        <taxon>Araneoidea</taxon>
        <taxon>Araneidae</taxon>
        <taxon>Araneus</taxon>
    </lineage>
</organism>
<comment type="catalytic activity">
    <reaction evidence="8">
        <text>L-seryl-[protein] + ATP = O-phospho-L-seryl-[protein] + ADP + H(+)</text>
        <dbReference type="Rhea" id="RHEA:17989"/>
        <dbReference type="Rhea" id="RHEA-COMP:9863"/>
        <dbReference type="Rhea" id="RHEA-COMP:11604"/>
        <dbReference type="ChEBI" id="CHEBI:15378"/>
        <dbReference type="ChEBI" id="CHEBI:29999"/>
        <dbReference type="ChEBI" id="CHEBI:30616"/>
        <dbReference type="ChEBI" id="CHEBI:83421"/>
        <dbReference type="ChEBI" id="CHEBI:456216"/>
        <dbReference type="EC" id="2.7.11.1"/>
    </reaction>
</comment>
<accession>A0A4Y2VL72</accession>
<evidence type="ECO:0000256" key="9">
    <source>
        <dbReference type="SAM" id="Coils"/>
    </source>
</evidence>
<evidence type="ECO:0000256" key="5">
    <source>
        <dbReference type="ARBA" id="ARBA00022777"/>
    </source>
</evidence>
<keyword evidence="13" id="KW-1185">Reference proteome</keyword>